<evidence type="ECO:0000313" key="2">
    <source>
        <dbReference type="Proteomes" id="UP000821853"/>
    </source>
</evidence>
<dbReference type="Proteomes" id="UP000821853">
    <property type="component" value="Chromosome 3"/>
</dbReference>
<keyword evidence="2" id="KW-1185">Reference proteome</keyword>
<accession>A0A9J6GC65</accession>
<reference evidence="1 2" key="1">
    <citation type="journal article" date="2020" name="Cell">
        <title>Large-Scale Comparative Analyses of Tick Genomes Elucidate Their Genetic Diversity and Vector Capacities.</title>
        <authorList>
            <consortium name="Tick Genome and Microbiome Consortium (TIGMIC)"/>
            <person name="Jia N."/>
            <person name="Wang J."/>
            <person name="Shi W."/>
            <person name="Du L."/>
            <person name="Sun Y."/>
            <person name="Zhan W."/>
            <person name="Jiang J.F."/>
            <person name="Wang Q."/>
            <person name="Zhang B."/>
            <person name="Ji P."/>
            <person name="Bell-Sakyi L."/>
            <person name="Cui X.M."/>
            <person name="Yuan T.T."/>
            <person name="Jiang B.G."/>
            <person name="Yang W.F."/>
            <person name="Lam T.T."/>
            <person name="Chang Q.C."/>
            <person name="Ding S.J."/>
            <person name="Wang X.J."/>
            <person name="Zhu J.G."/>
            <person name="Ruan X.D."/>
            <person name="Zhao L."/>
            <person name="Wei J.T."/>
            <person name="Ye R.Z."/>
            <person name="Que T.C."/>
            <person name="Du C.H."/>
            <person name="Zhou Y.H."/>
            <person name="Cheng J.X."/>
            <person name="Dai P.F."/>
            <person name="Guo W.B."/>
            <person name="Han X.H."/>
            <person name="Huang E.J."/>
            <person name="Li L.F."/>
            <person name="Wei W."/>
            <person name="Gao Y.C."/>
            <person name="Liu J.Z."/>
            <person name="Shao H.Z."/>
            <person name="Wang X."/>
            <person name="Wang C.C."/>
            <person name="Yang T.C."/>
            <person name="Huo Q.B."/>
            <person name="Li W."/>
            <person name="Chen H.Y."/>
            <person name="Chen S.E."/>
            <person name="Zhou L.G."/>
            <person name="Ni X.B."/>
            <person name="Tian J.H."/>
            <person name="Sheng Y."/>
            <person name="Liu T."/>
            <person name="Pan Y.S."/>
            <person name="Xia L.Y."/>
            <person name="Li J."/>
            <person name="Zhao F."/>
            <person name="Cao W.C."/>
        </authorList>
    </citation>
    <scope>NUCLEOTIDE SEQUENCE [LARGE SCALE GENOMIC DNA]</scope>
    <source>
        <strain evidence="1">HaeL-2018</strain>
    </source>
</reference>
<name>A0A9J6GC65_HAELO</name>
<proteinExistence type="predicted"/>
<comment type="caution">
    <text evidence="1">The sequence shown here is derived from an EMBL/GenBank/DDBJ whole genome shotgun (WGS) entry which is preliminary data.</text>
</comment>
<dbReference type="VEuPathDB" id="VectorBase:HLOH_050375"/>
<dbReference type="AlphaFoldDB" id="A0A9J6GC65"/>
<gene>
    <name evidence="1" type="ORF">HPB48_012764</name>
</gene>
<evidence type="ECO:0000313" key="1">
    <source>
        <dbReference type="EMBL" id="KAH9372040.1"/>
    </source>
</evidence>
<protein>
    <submittedName>
        <fullName evidence="1">Uncharacterized protein</fullName>
    </submittedName>
</protein>
<dbReference type="EMBL" id="JABSTR010000005">
    <property type="protein sequence ID" value="KAH9372040.1"/>
    <property type="molecule type" value="Genomic_DNA"/>
</dbReference>
<sequence>MSNRNTWRFFRALIDRSQTRRETQKHLQRTLHVYAGDADKLAQALRDKYICGPQDSIGPAFTYACS</sequence>
<organism evidence="1 2">
    <name type="scientific">Haemaphysalis longicornis</name>
    <name type="common">Bush tick</name>
    <dbReference type="NCBI Taxonomy" id="44386"/>
    <lineage>
        <taxon>Eukaryota</taxon>
        <taxon>Metazoa</taxon>
        <taxon>Ecdysozoa</taxon>
        <taxon>Arthropoda</taxon>
        <taxon>Chelicerata</taxon>
        <taxon>Arachnida</taxon>
        <taxon>Acari</taxon>
        <taxon>Parasitiformes</taxon>
        <taxon>Ixodida</taxon>
        <taxon>Ixodoidea</taxon>
        <taxon>Ixodidae</taxon>
        <taxon>Haemaphysalinae</taxon>
        <taxon>Haemaphysalis</taxon>
    </lineage>
</organism>